<feature type="signal peptide" evidence="1">
    <location>
        <begin position="1"/>
        <end position="27"/>
    </location>
</feature>
<name>A0A6B0UJB9_IXORI</name>
<accession>A0A6B0UJB9</accession>
<reference evidence="2" key="1">
    <citation type="submission" date="2019-12" db="EMBL/GenBank/DDBJ databases">
        <title>An insight into the sialome of adult female Ixodes ricinus ticks feeding for 6 days.</title>
        <authorList>
            <person name="Perner J."/>
            <person name="Ribeiro J.M.C."/>
        </authorList>
    </citation>
    <scope>NUCLEOTIDE SEQUENCE</scope>
    <source>
        <strain evidence="2">Semi-engorged</strain>
        <tissue evidence="2">Salivary glands</tissue>
    </source>
</reference>
<keyword evidence="1" id="KW-0732">Signal</keyword>
<proteinExistence type="predicted"/>
<protein>
    <submittedName>
        <fullName evidence="2">Putative secreted protein</fullName>
    </submittedName>
</protein>
<evidence type="ECO:0000256" key="1">
    <source>
        <dbReference type="SAM" id="SignalP"/>
    </source>
</evidence>
<dbReference type="EMBL" id="GIFC01007663">
    <property type="protein sequence ID" value="MXU89746.1"/>
    <property type="molecule type" value="Transcribed_RNA"/>
</dbReference>
<sequence length="110" mass="12971">MARGHHTISCLGRLPVIYLFFLPQCIAIGKDYFLWRNVNCNMFIRTWMHRDQYKPVCTCTRQEQNFCVRSCSDLSRVFNMLFDAETSNKRGMIMVSMHLEVYGEGVYLCL</sequence>
<feature type="chain" id="PRO_5025432554" evidence="1">
    <location>
        <begin position="28"/>
        <end position="110"/>
    </location>
</feature>
<evidence type="ECO:0000313" key="2">
    <source>
        <dbReference type="EMBL" id="MXU89746.1"/>
    </source>
</evidence>
<organism evidence="2">
    <name type="scientific">Ixodes ricinus</name>
    <name type="common">Common tick</name>
    <name type="synonym">Acarus ricinus</name>
    <dbReference type="NCBI Taxonomy" id="34613"/>
    <lineage>
        <taxon>Eukaryota</taxon>
        <taxon>Metazoa</taxon>
        <taxon>Ecdysozoa</taxon>
        <taxon>Arthropoda</taxon>
        <taxon>Chelicerata</taxon>
        <taxon>Arachnida</taxon>
        <taxon>Acari</taxon>
        <taxon>Parasitiformes</taxon>
        <taxon>Ixodida</taxon>
        <taxon>Ixodoidea</taxon>
        <taxon>Ixodidae</taxon>
        <taxon>Ixodinae</taxon>
        <taxon>Ixodes</taxon>
    </lineage>
</organism>
<dbReference type="AlphaFoldDB" id="A0A6B0UJB9"/>